<organism evidence="1 2">
    <name type="scientific">Sandaracinus amylolyticus</name>
    <dbReference type="NCBI Taxonomy" id="927083"/>
    <lineage>
        <taxon>Bacteria</taxon>
        <taxon>Pseudomonadati</taxon>
        <taxon>Myxococcota</taxon>
        <taxon>Polyangia</taxon>
        <taxon>Polyangiales</taxon>
        <taxon>Sandaracinaceae</taxon>
        <taxon>Sandaracinus</taxon>
    </lineage>
</organism>
<dbReference type="RefSeq" id="WP_053235950.1">
    <property type="nucleotide sequence ID" value="NZ_CP011125.1"/>
</dbReference>
<name>A0A0F6SGK4_9BACT</name>
<evidence type="ECO:0000313" key="1">
    <source>
        <dbReference type="EMBL" id="AKF08849.1"/>
    </source>
</evidence>
<accession>A0A0F6SGK4</accession>
<proteinExistence type="predicted"/>
<dbReference type="STRING" id="927083.DB32_005998"/>
<reference evidence="1 2" key="1">
    <citation type="submission" date="2015-03" db="EMBL/GenBank/DDBJ databases">
        <title>Genome assembly of Sandaracinus amylolyticus DSM 53668.</title>
        <authorList>
            <person name="Sharma G."/>
            <person name="Subramanian S."/>
        </authorList>
    </citation>
    <scope>NUCLEOTIDE SEQUENCE [LARGE SCALE GENOMIC DNA]</scope>
    <source>
        <strain evidence="1 2">DSM 53668</strain>
    </source>
</reference>
<gene>
    <name evidence="1" type="ORF">DB32_005998</name>
</gene>
<dbReference type="Proteomes" id="UP000034883">
    <property type="component" value="Chromosome"/>
</dbReference>
<dbReference type="KEGG" id="samy:DB32_005998"/>
<dbReference type="AlphaFoldDB" id="A0A0F6SGK4"/>
<keyword evidence="2" id="KW-1185">Reference proteome</keyword>
<protein>
    <submittedName>
        <fullName evidence="1">Uncharacterized protein</fullName>
    </submittedName>
</protein>
<sequence length="69" mass="7347">MSAAMTVRAQVVGIGFDVDGHERVTLRMKPEDVAHLAKAGAFGRVVRVTFDPADPSARESADEDGHAAR</sequence>
<dbReference type="EMBL" id="CP011125">
    <property type="protein sequence ID" value="AKF08849.1"/>
    <property type="molecule type" value="Genomic_DNA"/>
</dbReference>
<evidence type="ECO:0000313" key="2">
    <source>
        <dbReference type="Proteomes" id="UP000034883"/>
    </source>
</evidence>